<evidence type="ECO:0000313" key="3">
    <source>
        <dbReference type="EMBL" id="EIG30507.1"/>
    </source>
</evidence>
<feature type="compositionally biased region" description="Basic and acidic residues" evidence="1">
    <location>
        <begin position="53"/>
        <end position="69"/>
    </location>
</feature>
<protein>
    <recommendedName>
        <fullName evidence="5">Lipoprotein</fullName>
    </recommendedName>
</protein>
<dbReference type="EMBL" id="AJMT01000003">
    <property type="protein sequence ID" value="EIG30507.1"/>
    <property type="molecule type" value="Genomic_DNA"/>
</dbReference>
<dbReference type="PROSITE" id="PS51257">
    <property type="entry name" value="PROKAR_LIPOPROTEIN"/>
    <property type="match status" value="1"/>
</dbReference>
<comment type="caution">
    <text evidence="3">The sequence shown here is derived from an EMBL/GenBank/DDBJ whole genome shotgun (WGS) entry which is preliminary data.</text>
</comment>
<keyword evidence="2" id="KW-0732">Signal</keyword>
<evidence type="ECO:0000256" key="1">
    <source>
        <dbReference type="SAM" id="MobiDB-lite"/>
    </source>
</evidence>
<feature type="region of interest" description="Disordered" evidence="1">
    <location>
        <begin position="52"/>
        <end position="80"/>
    </location>
</feature>
<feature type="compositionally biased region" description="Acidic residues" evidence="1">
    <location>
        <begin position="70"/>
        <end position="80"/>
    </location>
</feature>
<evidence type="ECO:0000256" key="2">
    <source>
        <dbReference type="SAM" id="SignalP"/>
    </source>
</evidence>
<dbReference type="PATRIC" id="fig|1095748.3.peg.23"/>
<feature type="chain" id="PRO_5003664107" description="Lipoprotein" evidence="2">
    <location>
        <begin position="30"/>
        <end position="80"/>
    </location>
</feature>
<organism evidence="3 4">
    <name type="scientific">Neisseria sicca VK64</name>
    <dbReference type="NCBI Taxonomy" id="1095748"/>
    <lineage>
        <taxon>Bacteria</taxon>
        <taxon>Pseudomonadati</taxon>
        <taxon>Pseudomonadota</taxon>
        <taxon>Betaproteobacteria</taxon>
        <taxon>Neisseriales</taxon>
        <taxon>Neisseriaceae</taxon>
        <taxon>Neisseria</taxon>
    </lineage>
</organism>
<accession>I2NXE6</accession>
<dbReference type="AlphaFoldDB" id="I2NXE6"/>
<sequence length="80" mass="8619">MMNIKSLLLPVFLSLALSGCIVTSAVNLAATTVMTAGKIAVKGTGALINAAIPDKDKKKDKEKKSREQQADDYLEEPREE</sequence>
<feature type="signal peptide" evidence="2">
    <location>
        <begin position="1"/>
        <end position="29"/>
    </location>
</feature>
<name>I2NXE6_NEISI</name>
<gene>
    <name evidence="3" type="ORF">HMPREF1051_1124</name>
</gene>
<evidence type="ECO:0008006" key="5">
    <source>
        <dbReference type="Google" id="ProtNLM"/>
    </source>
</evidence>
<reference evidence="3 4" key="1">
    <citation type="submission" date="2012-04" db="EMBL/GenBank/DDBJ databases">
        <authorList>
            <person name="Harkins D.M."/>
            <person name="Madupu R."/>
            <person name="Durkin A.S."/>
            <person name="Torralba M."/>
            <person name="Methe B."/>
            <person name="Sutton G.G."/>
            <person name="Nelson K.E."/>
        </authorList>
    </citation>
    <scope>NUCLEOTIDE SEQUENCE [LARGE SCALE GENOMIC DNA]</scope>
    <source>
        <strain evidence="3 4">VK64</strain>
    </source>
</reference>
<evidence type="ECO:0000313" key="4">
    <source>
        <dbReference type="Proteomes" id="UP000004473"/>
    </source>
</evidence>
<proteinExistence type="predicted"/>
<dbReference type="NCBIfam" id="NF038104">
    <property type="entry name" value="lipo_NF038104"/>
    <property type="match status" value="1"/>
</dbReference>
<dbReference type="Proteomes" id="UP000004473">
    <property type="component" value="Unassembled WGS sequence"/>
</dbReference>